<dbReference type="PRINTS" id="PR00411">
    <property type="entry name" value="PNDRDTASEI"/>
</dbReference>
<dbReference type="Pfam" id="PF13738">
    <property type="entry name" value="Pyr_redox_3"/>
    <property type="match status" value="1"/>
</dbReference>
<reference evidence="2 3" key="1">
    <citation type="submission" date="2020-07" db="EMBL/GenBank/DDBJ databases">
        <title>Draft genome and description of Aeromicrobium phoceense strain Marseille-Q0843 isolated from healthy skin swab.</title>
        <authorList>
            <person name="Boxberger M."/>
            <person name="La Scola B."/>
        </authorList>
    </citation>
    <scope>NUCLEOTIDE SEQUENCE [LARGE SCALE GENOMIC DNA]</scope>
    <source>
        <strain evidence="2 3">Marseille-Q0843</strain>
    </source>
</reference>
<dbReference type="PANTHER" id="PTHR43539:SF78">
    <property type="entry name" value="FLAVIN-CONTAINING MONOOXYGENASE"/>
    <property type="match status" value="1"/>
</dbReference>
<comment type="caution">
    <text evidence="2">The sequence shown here is derived from an EMBL/GenBank/DDBJ whole genome shotgun (WGS) entry which is preliminary data.</text>
</comment>
<protein>
    <submittedName>
        <fullName evidence="2">NAD(P)-binding domain-containing protein</fullName>
    </submittedName>
</protein>
<evidence type="ECO:0000313" key="3">
    <source>
        <dbReference type="Proteomes" id="UP000550354"/>
    </source>
</evidence>
<dbReference type="InterPro" id="IPR050982">
    <property type="entry name" value="Auxin_biosynth/cation_transpt"/>
</dbReference>
<keyword evidence="1" id="KW-0560">Oxidoreductase</keyword>
<dbReference type="InterPro" id="IPR036188">
    <property type="entry name" value="FAD/NAD-bd_sf"/>
</dbReference>
<dbReference type="PANTHER" id="PTHR43539">
    <property type="entry name" value="FLAVIN-BINDING MONOOXYGENASE-LIKE PROTEIN (AFU_ORTHOLOGUE AFUA_4G09220)"/>
    <property type="match status" value="1"/>
</dbReference>
<dbReference type="Proteomes" id="UP000550354">
    <property type="component" value="Unassembled WGS sequence"/>
</dbReference>
<dbReference type="GO" id="GO:0004497">
    <property type="term" value="F:monooxygenase activity"/>
    <property type="evidence" value="ECO:0007669"/>
    <property type="project" value="TreeGrafter"/>
</dbReference>
<sequence length="446" mass="46436">MSELSDLPVVVIGAGPAGLAAAAHLRGRGVDFIVLEAGDAAGAAVREWGHVRLFSAWSELIDPAAEKVLADAGWTPPDPKRYPTGADWVAGYLQPLADALGGSVRFNTTVTAVAKQSRDRLVSSGRDEAPFTVHVTTPLGAEHLTARAVIDASGTWSGPNPLGGDGVPAIGEHETADRISYRIPNLGNAGELDRYAGKHVVVAGTGASAKGALIGLTALARTAPETRITWLVRRASVGEAFAGSGQDELPARGELGQQAQAAVESGPVTTMNGFRTSRVSRQDDDRLTIESFDGQIVTDVDEVVVLTGFRPDLQMLSEMRLDLDPVLQAPRELAPLIDPNEHSCGTVYPHGAKELAQPESGFYLVGMKSYGRATSFLALTGFEQTRSVVAAIAGDHEAAERVELTLPDTGVCGGAGLFDEESAEGGSCCAAPAAPELIQLGSATTS</sequence>
<keyword evidence="3" id="KW-1185">Reference proteome</keyword>
<dbReference type="PRINTS" id="PR00368">
    <property type="entry name" value="FADPNR"/>
</dbReference>
<name>A0A838XGH8_9ACTN</name>
<proteinExistence type="predicted"/>
<dbReference type="AlphaFoldDB" id="A0A838XGH8"/>
<organism evidence="2 3">
    <name type="scientific">Aeromicrobium phoceense</name>
    <dbReference type="NCBI Taxonomy" id="2754045"/>
    <lineage>
        <taxon>Bacteria</taxon>
        <taxon>Bacillati</taxon>
        <taxon>Actinomycetota</taxon>
        <taxon>Actinomycetes</taxon>
        <taxon>Propionibacteriales</taxon>
        <taxon>Nocardioidaceae</taxon>
        <taxon>Aeromicrobium</taxon>
    </lineage>
</organism>
<dbReference type="Gene3D" id="3.50.50.60">
    <property type="entry name" value="FAD/NAD(P)-binding domain"/>
    <property type="match status" value="1"/>
</dbReference>
<evidence type="ECO:0000313" key="2">
    <source>
        <dbReference type="EMBL" id="MBA4609152.1"/>
    </source>
</evidence>
<dbReference type="RefSeq" id="WP_181755867.1">
    <property type="nucleotide sequence ID" value="NZ_DAMCVE010000001.1"/>
</dbReference>
<gene>
    <name evidence="2" type="ORF">H1W00_11745</name>
</gene>
<evidence type="ECO:0000256" key="1">
    <source>
        <dbReference type="ARBA" id="ARBA00023002"/>
    </source>
</evidence>
<dbReference type="GO" id="GO:0050660">
    <property type="term" value="F:flavin adenine dinucleotide binding"/>
    <property type="evidence" value="ECO:0007669"/>
    <property type="project" value="TreeGrafter"/>
</dbReference>
<dbReference type="EMBL" id="JACEOG010000001">
    <property type="protein sequence ID" value="MBA4609152.1"/>
    <property type="molecule type" value="Genomic_DNA"/>
</dbReference>
<dbReference type="SUPFAM" id="SSF51905">
    <property type="entry name" value="FAD/NAD(P)-binding domain"/>
    <property type="match status" value="1"/>
</dbReference>
<accession>A0A838XGH8</accession>